<sequence length="287" mass="32766">MNLKNDYLDNGKPVHRKSYCAFLDVLGFSDRIKENAKSVANANALLQTFHDILTTQLKSLEEETTWSKLYLKSFTDNVILAHPQFSHDLESEFGFIIDSLISFQLQMVLNGFFIRGGLTVGELYMDANVVFGQALIDAHDLESKVADTPTVVLSNDVMSLVNSHLDYYSSKAHAPQNRHVLVNSDGRYFINYLSGSILGSYDREEVHWHSLEQHKERIEENLQKYKIFPKVFAKYAWSAAYHNYFCELVCDYSGYDPKVKISSKNTQISFSRIANSEIAMPHNDVVI</sequence>
<name>A0A2T5MB17_9GAMM</name>
<evidence type="ECO:0000313" key="2">
    <source>
        <dbReference type="Proteomes" id="UP000244248"/>
    </source>
</evidence>
<dbReference type="AlphaFoldDB" id="A0A2T5MB17"/>
<dbReference type="RefSeq" id="WP_107941875.1">
    <property type="nucleotide sequence ID" value="NZ_QANS01000012.1"/>
</dbReference>
<organism evidence="1 2">
    <name type="scientific">Stenotrophobium rhamnosiphilum</name>
    <dbReference type="NCBI Taxonomy" id="2029166"/>
    <lineage>
        <taxon>Bacteria</taxon>
        <taxon>Pseudomonadati</taxon>
        <taxon>Pseudomonadota</taxon>
        <taxon>Gammaproteobacteria</taxon>
        <taxon>Nevskiales</taxon>
        <taxon>Nevskiaceae</taxon>
        <taxon>Stenotrophobium</taxon>
    </lineage>
</organism>
<comment type="caution">
    <text evidence="1">The sequence shown here is derived from an EMBL/GenBank/DDBJ whole genome shotgun (WGS) entry which is preliminary data.</text>
</comment>
<gene>
    <name evidence="1" type="ORF">CJD38_18095</name>
</gene>
<protein>
    <recommendedName>
        <fullName evidence="3">Guanylate cyclase domain-containing protein</fullName>
    </recommendedName>
</protein>
<evidence type="ECO:0000313" key="1">
    <source>
        <dbReference type="EMBL" id="PTU27719.1"/>
    </source>
</evidence>
<keyword evidence="2" id="KW-1185">Reference proteome</keyword>
<proteinExistence type="predicted"/>
<dbReference type="EMBL" id="QANS01000012">
    <property type="protein sequence ID" value="PTU27719.1"/>
    <property type="molecule type" value="Genomic_DNA"/>
</dbReference>
<reference evidence="1 2" key="1">
    <citation type="submission" date="2018-04" db="EMBL/GenBank/DDBJ databases">
        <title>Novel species isolated from glacier.</title>
        <authorList>
            <person name="Liu Q."/>
            <person name="Xin Y.-H."/>
        </authorList>
    </citation>
    <scope>NUCLEOTIDE SEQUENCE [LARGE SCALE GENOMIC DNA]</scope>
    <source>
        <strain evidence="1 2">GT1R17</strain>
    </source>
</reference>
<dbReference type="OrthoDB" id="9181325at2"/>
<evidence type="ECO:0008006" key="3">
    <source>
        <dbReference type="Google" id="ProtNLM"/>
    </source>
</evidence>
<accession>A0A2T5MB17</accession>
<dbReference type="Proteomes" id="UP000244248">
    <property type="component" value="Unassembled WGS sequence"/>
</dbReference>